<dbReference type="InterPro" id="IPR001810">
    <property type="entry name" value="F-box_dom"/>
</dbReference>
<dbReference type="Proteomes" id="UP000266673">
    <property type="component" value="Unassembled WGS sequence"/>
</dbReference>
<keyword evidence="3" id="KW-1185">Reference proteome</keyword>
<evidence type="ECO:0000259" key="1">
    <source>
        <dbReference type="PROSITE" id="PS50181"/>
    </source>
</evidence>
<dbReference type="AlphaFoldDB" id="A0A397U266"/>
<dbReference type="STRING" id="44941.A0A397U266"/>
<feature type="domain" description="F-box" evidence="1">
    <location>
        <begin position="17"/>
        <end position="69"/>
    </location>
</feature>
<dbReference type="SUPFAM" id="SSF81383">
    <property type="entry name" value="F-box domain"/>
    <property type="match status" value="1"/>
</dbReference>
<dbReference type="EMBL" id="QKWP01003086">
    <property type="protein sequence ID" value="RIB01503.1"/>
    <property type="molecule type" value="Genomic_DNA"/>
</dbReference>
<dbReference type="PROSITE" id="PS50181">
    <property type="entry name" value="FBOX"/>
    <property type="match status" value="1"/>
</dbReference>
<comment type="caution">
    <text evidence="2">The sequence shown here is derived from an EMBL/GenBank/DDBJ whole genome shotgun (WGS) entry which is preliminary data.</text>
</comment>
<proteinExistence type="predicted"/>
<gene>
    <name evidence="2" type="ORF">C2G38_992965</name>
</gene>
<dbReference type="OrthoDB" id="2378163at2759"/>
<dbReference type="CDD" id="cd09917">
    <property type="entry name" value="F-box_SF"/>
    <property type="match status" value="1"/>
</dbReference>
<evidence type="ECO:0000313" key="3">
    <source>
        <dbReference type="Proteomes" id="UP000266673"/>
    </source>
</evidence>
<name>A0A397U266_9GLOM</name>
<dbReference type="InterPro" id="IPR036047">
    <property type="entry name" value="F-box-like_dom_sf"/>
</dbReference>
<evidence type="ECO:0000313" key="2">
    <source>
        <dbReference type="EMBL" id="RIB01503.1"/>
    </source>
</evidence>
<organism evidence="2 3">
    <name type="scientific">Gigaspora rosea</name>
    <dbReference type="NCBI Taxonomy" id="44941"/>
    <lineage>
        <taxon>Eukaryota</taxon>
        <taxon>Fungi</taxon>
        <taxon>Fungi incertae sedis</taxon>
        <taxon>Mucoromycota</taxon>
        <taxon>Glomeromycotina</taxon>
        <taxon>Glomeromycetes</taxon>
        <taxon>Diversisporales</taxon>
        <taxon>Gigasporaceae</taxon>
        <taxon>Gigaspora</taxon>
    </lineage>
</organism>
<protein>
    <recommendedName>
        <fullName evidence="1">F-box domain-containing protein</fullName>
    </recommendedName>
</protein>
<reference evidence="2 3" key="1">
    <citation type="submission" date="2018-06" db="EMBL/GenBank/DDBJ databases">
        <title>Comparative genomics reveals the genomic features of Rhizophagus irregularis, R. cerebriforme, R. diaphanum and Gigaspora rosea, and their symbiotic lifestyle signature.</title>
        <authorList>
            <person name="Morin E."/>
            <person name="San Clemente H."/>
            <person name="Chen E.C.H."/>
            <person name="De La Providencia I."/>
            <person name="Hainaut M."/>
            <person name="Kuo A."/>
            <person name="Kohler A."/>
            <person name="Murat C."/>
            <person name="Tang N."/>
            <person name="Roy S."/>
            <person name="Loubradou J."/>
            <person name="Henrissat B."/>
            <person name="Grigoriev I.V."/>
            <person name="Corradi N."/>
            <person name="Roux C."/>
            <person name="Martin F.M."/>
        </authorList>
    </citation>
    <scope>NUCLEOTIDE SEQUENCE [LARGE SCALE GENOMIC DNA]</scope>
    <source>
        <strain evidence="2 3">DAOM 194757</strain>
    </source>
</reference>
<accession>A0A397U266</accession>
<sequence>MDKREAEEHWIGDSFSFSNFNNIPSEIFIEICKNIAPLDLIELSLVCRSFWRCLSSRTSNTTQMIWRVSREQFLCHKLPPPVDMCEQDYISLVLYNKCHFCKNVYSSIFWVFRKRFCKQCLKERTICYDDFNEAWKKIPLKAIRGLRYIKMYNKIPYTEKYELHRYYLIEDIKILYDEFIVLVLQNKDNDFIVSWELDKHMKGNIYMKEISKYSKEQMAVQSTIFRSNMIKLGKILDSLMEERSIDDNRPKYELDVLYDCLDAKNAFSTTDQLLLNEKEINNMRESLVAVYPEIKKKHRKKGAKKTRANRNVIREIREIREISEISEIIE</sequence>